<accession>A0A9W7ZWW9</accession>
<evidence type="ECO:0000313" key="3">
    <source>
        <dbReference type="EMBL" id="KAJ1917843.1"/>
    </source>
</evidence>
<evidence type="ECO:0000313" key="4">
    <source>
        <dbReference type="Proteomes" id="UP001150538"/>
    </source>
</evidence>
<feature type="compositionally biased region" description="Basic residues" evidence="2">
    <location>
        <begin position="430"/>
        <end position="439"/>
    </location>
</feature>
<sequence length="512" mass="58359">MNPVKKDSQIIPFKLALARNPCLKYQRFYNLGKDMLYTAFEDVQNSCLMRGLNGNPLCLYCGKETNSPDMIFCESLDKLGCVHELRLRQGSHYVRQCLLKRDSGICRYCKIDAHRIFELSLRCKSLGQKRGFMYILNSHDPGWGTSMKKVYKDNFSAFTEGMFWEAAHVIDVKMGGGVCGLYNYITLCIPCHRKETKRRGTFTAAMLNTMVVDTKIDEFLHGNFNLELWRDMRFVESPQQCFDLDPYTPPDSSDEEHSHAHKNMTQNLRASRYFSLHNSSNASKQDPKSLLDKLELFVNEPVTGEYGPHASPYKTPTYINRTSPMSTQKISYAKYISAEALMMMSSNTKTLKGSRHGMREWTLNDDVKLTGAVNRYGKEWDQISNRVFDGQWTPSELALAFEALQGAVKSEHGAPSPDKALSPCTPVRKNATHKHTQSSLKLKRLTFSYSPTSSPVKHNTFQAVLVTPPRNTPENSKKESTKHSDMKQQSQESPTRNNRRGHESYVSTLLDF</sequence>
<evidence type="ECO:0008006" key="5">
    <source>
        <dbReference type="Google" id="ProtNLM"/>
    </source>
</evidence>
<name>A0A9W7ZWW9_9FUNG</name>
<dbReference type="GO" id="GO:0006281">
    <property type="term" value="P:DNA repair"/>
    <property type="evidence" value="ECO:0007669"/>
    <property type="project" value="TreeGrafter"/>
</dbReference>
<proteinExistence type="predicted"/>
<keyword evidence="4" id="KW-1185">Reference proteome</keyword>
<dbReference type="Proteomes" id="UP001150538">
    <property type="component" value="Unassembled WGS sequence"/>
</dbReference>
<feature type="region of interest" description="Disordered" evidence="2">
    <location>
        <begin position="410"/>
        <end position="439"/>
    </location>
</feature>
<dbReference type="GO" id="GO:0043596">
    <property type="term" value="C:nuclear replication fork"/>
    <property type="evidence" value="ECO:0007669"/>
    <property type="project" value="TreeGrafter"/>
</dbReference>
<feature type="compositionally biased region" description="Basic and acidic residues" evidence="2">
    <location>
        <begin position="475"/>
        <end position="486"/>
    </location>
</feature>
<organism evidence="3 4">
    <name type="scientific">Mycoemilia scoparia</name>
    <dbReference type="NCBI Taxonomy" id="417184"/>
    <lineage>
        <taxon>Eukaryota</taxon>
        <taxon>Fungi</taxon>
        <taxon>Fungi incertae sedis</taxon>
        <taxon>Zoopagomycota</taxon>
        <taxon>Kickxellomycotina</taxon>
        <taxon>Kickxellomycetes</taxon>
        <taxon>Kickxellales</taxon>
        <taxon>Kickxellaceae</taxon>
        <taxon>Mycoemilia</taxon>
    </lineage>
</organism>
<comment type="caution">
    <text evidence="3">The sequence shown here is derived from an EMBL/GenBank/DDBJ whole genome shotgun (WGS) entry which is preliminary data.</text>
</comment>
<dbReference type="GO" id="GO:0031297">
    <property type="term" value="P:replication fork processing"/>
    <property type="evidence" value="ECO:0007669"/>
    <property type="project" value="TreeGrafter"/>
</dbReference>
<dbReference type="GO" id="GO:0016787">
    <property type="term" value="F:hydrolase activity"/>
    <property type="evidence" value="ECO:0007669"/>
    <property type="project" value="UniProtKB-KW"/>
</dbReference>
<feature type="compositionally biased region" description="Polar residues" evidence="2">
    <location>
        <begin position="487"/>
        <end position="496"/>
    </location>
</feature>
<reference evidence="3" key="1">
    <citation type="submission" date="2022-07" db="EMBL/GenBank/DDBJ databases">
        <title>Phylogenomic reconstructions and comparative analyses of Kickxellomycotina fungi.</title>
        <authorList>
            <person name="Reynolds N.K."/>
            <person name="Stajich J.E."/>
            <person name="Barry K."/>
            <person name="Grigoriev I.V."/>
            <person name="Crous P."/>
            <person name="Smith M.E."/>
        </authorList>
    </citation>
    <scope>NUCLEOTIDE SEQUENCE</scope>
    <source>
        <strain evidence="3">NBRC 100468</strain>
    </source>
</reference>
<gene>
    <name evidence="3" type="ORF">H4219_002953</name>
</gene>
<evidence type="ECO:0000256" key="2">
    <source>
        <dbReference type="SAM" id="MobiDB-lite"/>
    </source>
</evidence>
<dbReference type="PANTHER" id="PTHR45766">
    <property type="entry name" value="DNA ANNEALING HELICASE AND ENDONUCLEASE ZRANB3 FAMILY MEMBER"/>
    <property type="match status" value="1"/>
</dbReference>
<dbReference type="PANTHER" id="PTHR45766:SF6">
    <property type="entry name" value="SWI_SNF-RELATED MATRIX-ASSOCIATED ACTIN-DEPENDENT REGULATOR OF CHROMATIN SUBFAMILY A-LIKE PROTEIN 1"/>
    <property type="match status" value="1"/>
</dbReference>
<feature type="compositionally biased region" description="Polar residues" evidence="2">
    <location>
        <begin position="451"/>
        <end position="462"/>
    </location>
</feature>
<keyword evidence="1" id="KW-0378">Hydrolase</keyword>
<dbReference type="OrthoDB" id="2801544at2759"/>
<feature type="region of interest" description="Disordered" evidence="2">
    <location>
        <begin position="451"/>
        <end position="512"/>
    </location>
</feature>
<evidence type="ECO:0000256" key="1">
    <source>
        <dbReference type="ARBA" id="ARBA00022801"/>
    </source>
</evidence>
<protein>
    <recommendedName>
        <fullName evidence="5">Myb-like domain-containing protein</fullName>
    </recommendedName>
</protein>
<dbReference type="AlphaFoldDB" id="A0A9W7ZWW9"/>
<dbReference type="EMBL" id="JANBPU010000060">
    <property type="protein sequence ID" value="KAJ1917843.1"/>
    <property type="molecule type" value="Genomic_DNA"/>
</dbReference>